<organism evidence="1 2">
    <name type="scientific">Oceanisphaera marina</name>
    <dbReference type="NCBI Taxonomy" id="2017550"/>
    <lineage>
        <taxon>Bacteria</taxon>
        <taxon>Pseudomonadati</taxon>
        <taxon>Pseudomonadota</taxon>
        <taxon>Gammaproteobacteria</taxon>
        <taxon>Aeromonadales</taxon>
        <taxon>Aeromonadaceae</taxon>
        <taxon>Oceanisphaera</taxon>
    </lineage>
</organism>
<evidence type="ECO:0000313" key="1">
    <source>
        <dbReference type="EMBL" id="GGB44675.1"/>
    </source>
</evidence>
<proteinExistence type="predicted"/>
<dbReference type="Gene3D" id="1.25.40.10">
    <property type="entry name" value="Tetratricopeptide repeat domain"/>
    <property type="match status" value="1"/>
</dbReference>
<dbReference type="Proteomes" id="UP000646152">
    <property type="component" value="Unassembled WGS sequence"/>
</dbReference>
<dbReference type="EMBL" id="BMKE01000012">
    <property type="protein sequence ID" value="GGB44675.1"/>
    <property type="molecule type" value="Genomic_DNA"/>
</dbReference>
<dbReference type="InterPro" id="IPR011990">
    <property type="entry name" value="TPR-like_helical_dom_sf"/>
</dbReference>
<dbReference type="InterPro" id="IPR011989">
    <property type="entry name" value="ARM-like"/>
</dbReference>
<dbReference type="Gene3D" id="1.25.10.10">
    <property type="entry name" value="Leucine-rich Repeat Variant"/>
    <property type="match status" value="1"/>
</dbReference>
<evidence type="ECO:0000313" key="2">
    <source>
        <dbReference type="Proteomes" id="UP000646152"/>
    </source>
</evidence>
<dbReference type="InterPro" id="IPR016024">
    <property type="entry name" value="ARM-type_fold"/>
</dbReference>
<dbReference type="SUPFAM" id="SSF48452">
    <property type="entry name" value="TPR-like"/>
    <property type="match status" value="1"/>
</dbReference>
<accession>A0ABQ1IL32</accession>
<comment type="caution">
    <text evidence="1">The sequence shown here is derived from an EMBL/GenBank/DDBJ whole genome shotgun (WGS) entry which is preliminary data.</text>
</comment>
<sequence length="238" mass="27385">MLLVWFLPKQQHRSHWQSIEVLRLPSGPVDIMAHPPLGAGALRDILVHHDSPEQRSLAVSTISHLPRKQSIPLLQLALKDVSDDIRLLAYAALESIENQINEQIACYQQRYEQQPHPDLAHVIAQHYWELCYLGMAEGILRKHYLAQAEQYLRGSFQHTGHADYSLLLGRVLLEQQRPEEAMAYLKDARQQGGQPEQVVPYLAEAAYQVKDYDQAREYIFSLADKSGNRLSQVKEYWL</sequence>
<dbReference type="SUPFAM" id="SSF48371">
    <property type="entry name" value="ARM repeat"/>
    <property type="match status" value="1"/>
</dbReference>
<protein>
    <submittedName>
        <fullName evidence="1">Uncharacterized protein</fullName>
    </submittedName>
</protein>
<gene>
    <name evidence="1" type="ORF">GCM10011502_17480</name>
</gene>
<name>A0ABQ1IL32_9GAMM</name>
<keyword evidence="2" id="KW-1185">Reference proteome</keyword>
<reference evidence="2" key="1">
    <citation type="journal article" date="2019" name="Int. J. Syst. Evol. Microbiol.">
        <title>The Global Catalogue of Microorganisms (GCM) 10K type strain sequencing project: providing services to taxonomists for standard genome sequencing and annotation.</title>
        <authorList>
            <consortium name="The Broad Institute Genomics Platform"/>
            <consortium name="The Broad Institute Genome Sequencing Center for Infectious Disease"/>
            <person name="Wu L."/>
            <person name="Ma J."/>
        </authorList>
    </citation>
    <scope>NUCLEOTIDE SEQUENCE [LARGE SCALE GENOMIC DNA]</scope>
    <source>
        <strain evidence="2">CGMCC 1.15923</strain>
    </source>
</reference>